<dbReference type="EMBL" id="KL367475">
    <property type="protein sequence ID" value="KFD72821.1"/>
    <property type="molecule type" value="Genomic_DNA"/>
</dbReference>
<accession>A0A085M646</accession>
<dbReference type="Proteomes" id="UP000030758">
    <property type="component" value="Unassembled WGS sequence"/>
</dbReference>
<organism evidence="1 3">
    <name type="scientific">Trichuris suis</name>
    <name type="common">pig whipworm</name>
    <dbReference type="NCBI Taxonomy" id="68888"/>
    <lineage>
        <taxon>Eukaryota</taxon>
        <taxon>Metazoa</taxon>
        <taxon>Ecdysozoa</taxon>
        <taxon>Nematoda</taxon>
        <taxon>Enoplea</taxon>
        <taxon>Dorylaimia</taxon>
        <taxon>Trichinellida</taxon>
        <taxon>Trichuridae</taxon>
        <taxon>Trichuris</taxon>
    </lineage>
</organism>
<dbReference type="EMBL" id="KL363225">
    <property type="protein sequence ID" value="KFD52692.1"/>
    <property type="molecule type" value="Genomic_DNA"/>
</dbReference>
<keyword evidence="3" id="KW-1185">Reference proteome</keyword>
<evidence type="ECO:0000313" key="3">
    <source>
        <dbReference type="Proteomes" id="UP000030764"/>
    </source>
</evidence>
<name>A0A085M646_9BILA</name>
<proteinExistence type="predicted"/>
<protein>
    <submittedName>
        <fullName evidence="1">Uncharacterized protein</fullName>
    </submittedName>
</protein>
<reference evidence="1 3" key="1">
    <citation type="journal article" date="2014" name="Nat. Genet.">
        <title>Genome and transcriptome of the porcine whipworm Trichuris suis.</title>
        <authorList>
            <person name="Jex A.R."/>
            <person name="Nejsum P."/>
            <person name="Schwarz E.M."/>
            <person name="Hu L."/>
            <person name="Young N.D."/>
            <person name="Hall R.S."/>
            <person name="Korhonen P.K."/>
            <person name="Liao S."/>
            <person name="Thamsborg S."/>
            <person name="Xia J."/>
            <person name="Xu P."/>
            <person name="Wang S."/>
            <person name="Scheerlinck J.P."/>
            <person name="Hofmann A."/>
            <person name="Sternberg P.W."/>
            <person name="Wang J."/>
            <person name="Gasser R.B."/>
        </authorList>
    </citation>
    <scope>NUCLEOTIDE SEQUENCE [LARGE SCALE GENOMIC DNA]</scope>
    <source>
        <strain evidence="2">DCEP-RM93F</strain>
        <strain evidence="1">DCEP-RM93M</strain>
    </source>
</reference>
<evidence type="ECO:0000313" key="2">
    <source>
        <dbReference type="EMBL" id="KFD72821.1"/>
    </source>
</evidence>
<dbReference type="Proteomes" id="UP000030764">
    <property type="component" value="Unassembled WGS sequence"/>
</dbReference>
<dbReference type="AlphaFoldDB" id="A0A085M646"/>
<gene>
    <name evidence="1" type="ORF">M513_06539</name>
    <name evidence="2" type="ORF">M514_06539</name>
</gene>
<sequence length="88" mass="9584">MKIFGPVKKHPVFKIKEENHQIRTVHAVVHESSQSYHSPSESEEDTSMDHNSIDAFKVNATTLAHTTVQPVTTISLSMSGDVAAPADG</sequence>
<evidence type="ECO:0000313" key="1">
    <source>
        <dbReference type="EMBL" id="KFD52692.1"/>
    </source>
</evidence>